<protein>
    <submittedName>
        <fullName evidence="1">Uncharacterized protein</fullName>
    </submittedName>
</protein>
<organism evidence="1 2">
    <name type="scientific">Colletotrichum scovillei</name>
    <dbReference type="NCBI Taxonomy" id="1209932"/>
    <lineage>
        <taxon>Eukaryota</taxon>
        <taxon>Fungi</taxon>
        <taxon>Dikarya</taxon>
        <taxon>Ascomycota</taxon>
        <taxon>Pezizomycotina</taxon>
        <taxon>Sordariomycetes</taxon>
        <taxon>Hypocreomycetidae</taxon>
        <taxon>Glomerellales</taxon>
        <taxon>Glomerellaceae</taxon>
        <taxon>Colletotrichum</taxon>
        <taxon>Colletotrichum acutatum species complex</taxon>
    </lineage>
</organism>
<proteinExistence type="predicted"/>
<dbReference type="AlphaFoldDB" id="A0A9P7UMS0"/>
<gene>
    <name evidence="1" type="ORF">JMJ77_006833</name>
</gene>
<keyword evidence="2" id="KW-1185">Reference proteome</keyword>
<sequence>MDCKPSPARPAEHVFLCARMVSFDLR</sequence>
<reference evidence="1" key="1">
    <citation type="submission" date="2021-05" db="EMBL/GenBank/DDBJ databases">
        <title>Comparative genomics of three Colletotrichum scovillei strains and genetic complementation revealed genes involved fungal growth and virulence on chili pepper.</title>
        <authorList>
            <person name="Hsieh D.-K."/>
            <person name="Chuang S.-C."/>
            <person name="Chen C.-Y."/>
            <person name="Chao Y.-T."/>
            <person name="Lu M.-Y.J."/>
            <person name="Lee M.-H."/>
            <person name="Shih M.-C."/>
        </authorList>
    </citation>
    <scope>NUCLEOTIDE SEQUENCE</scope>
    <source>
        <strain evidence="1">Coll-153</strain>
    </source>
</reference>
<dbReference type="Proteomes" id="UP000699042">
    <property type="component" value="Unassembled WGS sequence"/>
</dbReference>
<name>A0A9P7UMS0_9PEZI</name>
<dbReference type="EMBL" id="JAESDN010000001">
    <property type="protein sequence ID" value="KAG7059471.1"/>
    <property type="molecule type" value="Genomic_DNA"/>
</dbReference>
<comment type="caution">
    <text evidence="1">The sequence shown here is derived from an EMBL/GenBank/DDBJ whole genome shotgun (WGS) entry which is preliminary data.</text>
</comment>
<evidence type="ECO:0000313" key="1">
    <source>
        <dbReference type="EMBL" id="KAG7059471.1"/>
    </source>
</evidence>
<accession>A0A9P7UMS0</accession>
<evidence type="ECO:0000313" key="2">
    <source>
        <dbReference type="Proteomes" id="UP000699042"/>
    </source>
</evidence>